<keyword evidence="7" id="KW-0233">DNA recombination</keyword>
<protein>
    <submittedName>
        <fullName evidence="11">Transposase</fullName>
    </submittedName>
</protein>
<dbReference type="InterPro" id="IPR001959">
    <property type="entry name" value="Transposase"/>
</dbReference>
<evidence type="ECO:0000259" key="9">
    <source>
        <dbReference type="Pfam" id="PF07282"/>
    </source>
</evidence>
<evidence type="ECO:0000256" key="7">
    <source>
        <dbReference type="ARBA" id="ARBA00023172"/>
    </source>
</evidence>
<reference evidence="11 12" key="1">
    <citation type="submission" date="2018-08" db="EMBL/GenBank/DDBJ databases">
        <title>A genome reference for cultivated species of the human gut microbiota.</title>
        <authorList>
            <person name="Zou Y."/>
            <person name="Xue W."/>
            <person name="Luo G."/>
        </authorList>
    </citation>
    <scope>NUCLEOTIDE SEQUENCE [LARGE SCALE GENOMIC DNA]</scope>
    <source>
        <strain evidence="11 12">AM25-21AC</strain>
    </source>
</reference>
<evidence type="ECO:0000256" key="1">
    <source>
        <dbReference type="ARBA" id="ARBA00008761"/>
    </source>
</evidence>
<dbReference type="PANTHER" id="PTHR30405:SF25">
    <property type="entry name" value="RNA-GUIDED DNA ENDONUCLEASE INSQ-RELATED"/>
    <property type="match status" value="1"/>
</dbReference>
<evidence type="ECO:0000259" key="8">
    <source>
        <dbReference type="Pfam" id="PF01385"/>
    </source>
</evidence>
<dbReference type="InterPro" id="IPR010095">
    <property type="entry name" value="Cas12f1-like_TNB"/>
</dbReference>
<evidence type="ECO:0000259" key="10">
    <source>
        <dbReference type="Pfam" id="PF12323"/>
    </source>
</evidence>
<dbReference type="EMBL" id="QRHE01000015">
    <property type="protein sequence ID" value="RHF50475.1"/>
    <property type="molecule type" value="Genomic_DNA"/>
</dbReference>
<name>A0A414NUF0_9FIRM</name>
<sequence length="421" mass="49020">MLKLMSEYKYYSGIRLRIYPSHQQKRIIKKNAETARFIYNEMIACSKEIAAFGKLSIYIQGITERIQVLRERIKSVTSLKSHFLWMDDVDLDANMIANAKKNYAHAWKCYRCSETKNPPAFHRRTYALSYQTNPHYNRQRVSEATLTNGSAGFRDTSHVYVPKLGRIRCKGSRKILAHIFSMHSVRIGTMTVSRDACGGYFLSMQLASDEPFVTSLPKTGSAIGIDLNLKNFYMDSNGRCVNHPVYIQRTKRRVTRAQRILSRKARGCRRQHIPLRRGVRYQAQRRLVARLKQKIKRQRQDFLHVQAMDLIKNHETIVAEQLDISRLIQLRRCTKAIYEAGWGTFLDFLEYKAKRYRRIFVKVNPAYTTQRCSACGYILPTGQRLQLSDRQWQCPSCHVIHDRDRNAACNILQRGLATLSK</sequence>
<keyword evidence="3" id="KW-0815">Transposition</keyword>
<feature type="domain" description="Cas12f1-like TNB" evidence="9">
    <location>
        <begin position="342"/>
        <end position="411"/>
    </location>
</feature>
<feature type="domain" description="Transposase putative helix-turn-helix" evidence="10">
    <location>
        <begin position="13"/>
        <end position="48"/>
    </location>
</feature>
<evidence type="ECO:0000313" key="11">
    <source>
        <dbReference type="EMBL" id="RHF50475.1"/>
    </source>
</evidence>
<comment type="caution">
    <text evidence="11">The sequence shown here is derived from an EMBL/GenBank/DDBJ whole genome shotgun (WGS) entry which is preliminary data.</text>
</comment>
<dbReference type="GO" id="GO:0003677">
    <property type="term" value="F:DNA binding"/>
    <property type="evidence" value="ECO:0007669"/>
    <property type="project" value="UniProtKB-KW"/>
</dbReference>
<organism evidence="11 12">
    <name type="scientific">Mitsuokella multacida</name>
    <dbReference type="NCBI Taxonomy" id="52226"/>
    <lineage>
        <taxon>Bacteria</taxon>
        <taxon>Bacillati</taxon>
        <taxon>Bacillota</taxon>
        <taxon>Negativicutes</taxon>
        <taxon>Selenomonadales</taxon>
        <taxon>Selenomonadaceae</taxon>
        <taxon>Mitsuokella</taxon>
    </lineage>
</organism>
<proteinExistence type="inferred from homology"/>
<comment type="similarity">
    <text evidence="2">In the N-terminal section; belongs to the transposase 2 family.</text>
</comment>
<dbReference type="OrthoDB" id="1551477at2"/>
<dbReference type="InterPro" id="IPR051399">
    <property type="entry name" value="RNA-guided_DNA_endo/Transpos"/>
</dbReference>
<dbReference type="AlphaFoldDB" id="A0A414NUF0"/>
<comment type="similarity">
    <text evidence="1">In the C-terminal section; belongs to the transposase 35 family.</text>
</comment>
<keyword evidence="5" id="KW-0862">Zinc</keyword>
<dbReference type="PANTHER" id="PTHR30405">
    <property type="entry name" value="TRANSPOSASE"/>
    <property type="match status" value="1"/>
</dbReference>
<dbReference type="Pfam" id="PF12323">
    <property type="entry name" value="HTH_OrfB_IS605"/>
    <property type="match status" value="1"/>
</dbReference>
<evidence type="ECO:0000256" key="2">
    <source>
        <dbReference type="ARBA" id="ARBA00011044"/>
    </source>
</evidence>
<keyword evidence="4" id="KW-0479">Metal-binding</keyword>
<feature type="domain" description="Probable transposase IS891/IS1136/IS1341" evidence="8">
    <location>
        <begin position="214"/>
        <end position="328"/>
    </location>
</feature>
<evidence type="ECO:0000256" key="6">
    <source>
        <dbReference type="ARBA" id="ARBA00023125"/>
    </source>
</evidence>
<accession>A0A414NUF0</accession>
<keyword evidence="6" id="KW-0238">DNA-binding</keyword>
<dbReference type="NCBIfam" id="NF040570">
    <property type="entry name" value="guided_TnpB"/>
    <property type="match status" value="1"/>
</dbReference>
<dbReference type="GO" id="GO:0032196">
    <property type="term" value="P:transposition"/>
    <property type="evidence" value="ECO:0007669"/>
    <property type="project" value="UniProtKB-KW"/>
</dbReference>
<evidence type="ECO:0000256" key="5">
    <source>
        <dbReference type="ARBA" id="ARBA00022833"/>
    </source>
</evidence>
<dbReference type="Proteomes" id="UP000283442">
    <property type="component" value="Unassembled WGS sequence"/>
</dbReference>
<dbReference type="GO" id="GO:0006310">
    <property type="term" value="P:DNA recombination"/>
    <property type="evidence" value="ECO:0007669"/>
    <property type="project" value="UniProtKB-KW"/>
</dbReference>
<dbReference type="Pfam" id="PF01385">
    <property type="entry name" value="OrfB_IS605"/>
    <property type="match status" value="1"/>
</dbReference>
<evidence type="ECO:0000256" key="4">
    <source>
        <dbReference type="ARBA" id="ARBA00022723"/>
    </source>
</evidence>
<evidence type="ECO:0000256" key="3">
    <source>
        <dbReference type="ARBA" id="ARBA00022578"/>
    </source>
</evidence>
<evidence type="ECO:0000313" key="12">
    <source>
        <dbReference type="Proteomes" id="UP000283442"/>
    </source>
</evidence>
<dbReference type="RefSeq" id="WP_118176908.1">
    <property type="nucleotide sequence ID" value="NZ_JAQEAO010000017.1"/>
</dbReference>
<gene>
    <name evidence="11" type="ORF">DW674_11005</name>
</gene>
<dbReference type="GO" id="GO:0046872">
    <property type="term" value="F:metal ion binding"/>
    <property type="evidence" value="ECO:0007669"/>
    <property type="project" value="UniProtKB-KW"/>
</dbReference>
<dbReference type="Pfam" id="PF07282">
    <property type="entry name" value="Cas12f1-like_TNB"/>
    <property type="match status" value="1"/>
</dbReference>
<dbReference type="InterPro" id="IPR021027">
    <property type="entry name" value="Transposase_put_HTH"/>
</dbReference>